<dbReference type="InterPro" id="IPR038740">
    <property type="entry name" value="BioF2-like_GNAT_dom"/>
</dbReference>
<evidence type="ECO:0000313" key="3">
    <source>
        <dbReference type="Proteomes" id="UP000307702"/>
    </source>
</evidence>
<protein>
    <submittedName>
        <fullName evidence="2">GNAT family N-acetyltransferase</fullName>
    </submittedName>
</protein>
<dbReference type="Pfam" id="PF13480">
    <property type="entry name" value="Acetyltransf_6"/>
    <property type="match status" value="1"/>
</dbReference>
<dbReference type="EMBL" id="SZVP01000007">
    <property type="protein sequence ID" value="TMM45278.1"/>
    <property type="molecule type" value="Genomic_DNA"/>
</dbReference>
<sequence>MTSYKLKLQLGDFIFFQKEFILTKSIYYASMSKISLNTLQDLLSANPPLPQLIRGVTIDKSAKIKKINIIFDKLYYIRSQYKNYYIDLQSFTSFDDYLSKFSAKTRGTLKRKIKKSIQKGFTHKVYTSIKDIDEFHNYSCLVGNNTYQKKCFNAAIPNTNTFRNSLIEQAKENSFLGLILFFNNKPCAYLYCPIIDESYRYTYLGYLQNYSKYSPGTVLQIRLLQYIYSIPLTAKLFDFTEGEGAHKKLFATDSHLKVNCLVVENSLTNQLWVRTQIMVDSLSNFLGVLLHTLKIKQRVKKIIRNN</sequence>
<comment type="caution">
    <text evidence="2">The sequence shown here is derived from an EMBL/GenBank/DDBJ whole genome shotgun (WGS) entry which is preliminary data.</text>
</comment>
<reference evidence="2 3" key="1">
    <citation type="submission" date="2019-05" db="EMBL/GenBank/DDBJ databases">
        <title>Colwellia ponticola sp. nov., isolated from seawater.</title>
        <authorList>
            <person name="Yoon J.-H."/>
        </authorList>
    </citation>
    <scope>NUCLEOTIDE SEQUENCE [LARGE SCALE GENOMIC DNA]</scope>
    <source>
        <strain evidence="2 3">OISW-25</strain>
    </source>
</reference>
<keyword evidence="3" id="KW-1185">Reference proteome</keyword>
<dbReference type="Gene3D" id="3.40.630.30">
    <property type="match status" value="1"/>
</dbReference>
<keyword evidence="2" id="KW-0808">Transferase</keyword>
<evidence type="ECO:0000259" key="1">
    <source>
        <dbReference type="Pfam" id="PF13480"/>
    </source>
</evidence>
<organism evidence="2 3">
    <name type="scientific">Colwellia ponticola</name>
    <dbReference type="NCBI Taxonomy" id="2304625"/>
    <lineage>
        <taxon>Bacteria</taxon>
        <taxon>Pseudomonadati</taxon>
        <taxon>Pseudomonadota</taxon>
        <taxon>Gammaproteobacteria</taxon>
        <taxon>Alteromonadales</taxon>
        <taxon>Colwelliaceae</taxon>
        <taxon>Colwellia</taxon>
    </lineage>
</organism>
<dbReference type="GO" id="GO:0016740">
    <property type="term" value="F:transferase activity"/>
    <property type="evidence" value="ECO:0007669"/>
    <property type="project" value="UniProtKB-KW"/>
</dbReference>
<feature type="domain" description="BioF2-like acetyltransferase" evidence="1">
    <location>
        <begin position="103"/>
        <end position="248"/>
    </location>
</feature>
<dbReference type="AlphaFoldDB" id="A0A8H2PMM8"/>
<dbReference type="RefSeq" id="WP_138622690.1">
    <property type="nucleotide sequence ID" value="NZ_SZVP01000007.1"/>
</dbReference>
<dbReference type="InterPro" id="IPR016181">
    <property type="entry name" value="Acyl_CoA_acyltransferase"/>
</dbReference>
<proteinExistence type="predicted"/>
<accession>A0A8H2PMM8</accession>
<dbReference type="SUPFAM" id="SSF55729">
    <property type="entry name" value="Acyl-CoA N-acyltransferases (Nat)"/>
    <property type="match status" value="1"/>
</dbReference>
<name>A0A8H2PMM8_9GAMM</name>
<dbReference type="Proteomes" id="UP000307702">
    <property type="component" value="Unassembled WGS sequence"/>
</dbReference>
<dbReference type="OrthoDB" id="208468at2"/>
<gene>
    <name evidence="2" type="ORF">FCS21_09305</name>
</gene>
<evidence type="ECO:0000313" key="2">
    <source>
        <dbReference type="EMBL" id="TMM45278.1"/>
    </source>
</evidence>